<accession>F8Q1B8</accession>
<dbReference type="AlphaFoldDB" id="F8Q1B8"/>
<sequence length="211" mass="23586">MSTSITAISPNTLPLLLCCTMLFTHPKFSGFIMKGPKQYFHRFMDPLLKKELHPLKPTYCTLEDFLSVIFPLSHIFTGYYSSGDSFWTTTSGYPDVTKPWSSGAEEECATFLNNIVLKVDSALPSGTAAALRWWTAANSVHSVEDGGGRWRPDLILMSASSDNPTNPKALFPANWRSVHALAELKDREKNSVHLHEQLFQLMGWASFLRAA</sequence>
<dbReference type="EMBL" id="GL945481">
    <property type="protein sequence ID" value="EGN98096.1"/>
    <property type="molecule type" value="Genomic_DNA"/>
</dbReference>
<dbReference type="InParanoid" id="F8Q1B8"/>
<dbReference type="Proteomes" id="UP000008063">
    <property type="component" value="Unassembled WGS sequence"/>
</dbReference>
<name>F8Q1B8_SERL3</name>
<organism evidence="2">
    <name type="scientific">Serpula lacrymans var. lacrymans (strain S7.3)</name>
    <name type="common">Dry rot fungus</name>
    <dbReference type="NCBI Taxonomy" id="936435"/>
    <lineage>
        <taxon>Eukaryota</taxon>
        <taxon>Fungi</taxon>
        <taxon>Dikarya</taxon>
        <taxon>Basidiomycota</taxon>
        <taxon>Agaricomycotina</taxon>
        <taxon>Agaricomycetes</taxon>
        <taxon>Agaricomycetidae</taxon>
        <taxon>Boletales</taxon>
        <taxon>Coniophorineae</taxon>
        <taxon>Serpulaceae</taxon>
        <taxon>Serpula</taxon>
    </lineage>
</organism>
<gene>
    <name evidence="1" type="ORF">SERLA73DRAFT_74341</name>
</gene>
<reference evidence="2" key="1">
    <citation type="journal article" date="2011" name="Science">
        <title>The plant cell wall-decomposing machinery underlies the functional diversity of forest fungi.</title>
        <authorList>
            <person name="Eastwood D.C."/>
            <person name="Floudas D."/>
            <person name="Binder M."/>
            <person name="Majcherczyk A."/>
            <person name="Schneider P."/>
            <person name="Aerts A."/>
            <person name="Asiegbu F.O."/>
            <person name="Baker S.E."/>
            <person name="Barry K."/>
            <person name="Bendiksby M."/>
            <person name="Blumentritt M."/>
            <person name="Coutinho P.M."/>
            <person name="Cullen D."/>
            <person name="de Vries R.P."/>
            <person name="Gathman A."/>
            <person name="Goodell B."/>
            <person name="Henrissat B."/>
            <person name="Ihrmark K."/>
            <person name="Kauserud H."/>
            <person name="Kohler A."/>
            <person name="LaButti K."/>
            <person name="Lapidus A."/>
            <person name="Lavin J.L."/>
            <person name="Lee Y.-H."/>
            <person name="Lindquist E."/>
            <person name="Lilly W."/>
            <person name="Lucas S."/>
            <person name="Morin E."/>
            <person name="Murat C."/>
            <person name="Oguiza J.A."/>
            <person name="Park J."/>
            <person name="Pisabarro A.G."/>
            <person name="Riley R."/>
            <person name="Rosling A."/>
            <person name="Salamov A."/>
            <person name="Schmidt O."/>
            <person name="Schmutz J."/>
            <person name="Skrede I."/>
            <person name="Stenlid J."/>
            <person name="Wiebenga A."/>
            <person name="Xie X."/>
            <person name="Kuees U."/>
            <person name="Hibbett D.S."/>
            <person name="Hoffmeister D."/>
            <person name="Hoegberg N."/>
            <person name="Martin F."/>
            <person name="Grigoriev I.V."/>
            <person name="Watkinson S.C."/>
        </authorList>
    </citation>
    <scope>NUCLEOTIDE SEQUENCE [LARGE SCALE GENOMIC DNA]</scope>
    <source>
        <strain evidence="2">strain S7.3</strain>
    </source>
</reference>
<proteinExistence type="predicted"/>
<evidence type="ECO:0000313" key="1">
    <source>
        <dbReference type="EMBL" id="EGN98096.1"/>
    </source>
</evidence>
<protein>
    <submittedName>
        <fullName evidence="1">Uncharacterized protein</fullName>
    </submittedName>
</protein>
<keyword evidence="2" id="KW-1185">Reference proteome</keyword>
<dbReference type="HOGENOM" id="CLU_1448551_0_0_1"/>
<evidence type="ECO:0000313" key="2">
    <source>
        <dbReference type="Proteomes" id="UP000008063"/>
    </source>
</evidence>